<dbReference type="AlphaFoldDB" id="A0A917U3U2"/>
<dbReference type="GO" id="GO:0055085">
    <property type="term" value="P:transmembrane transport"/>
    <property type="evidence" value="ECO:0007669"/>
    <property type="project" value="InterPro"/>
</dbReference>
<dbReference type="InterPro" id="IPR035906">
    <property type="entry name" value="MetI-like_sf"/>
</dbReference>
<comment type="caution">
    <text evidence="9">The sequence shown here is derived from an EMBL/GenBank/DDBJ whole genome shotgun (WGS) entry which is preliminary data.</text>
</comment>
<evidence type="ECO:0000256" key="6">
    <source>
        <dbReference type="ARBA" id="ARBA00023136"/>
    </source>
</evidence>
<dbReference type="Proteomes" id="UP000608890">
    <property type="component" value="Unassembled WGS sequence"/>
</dbReference>
<feature type="transmembrane region" description="Helical" evidence="7">
    <location>
        <begin position="181"/>
        <end position="206"/>
    </location>
</feature>
<evidence type="ECO:0000256" key="4">
    <source>
        <dbReference type="ARBA" id="ARBA00022692"/>
    </source>
</evidence>
<dbReference type="Gene3D" id="1.10.3720.10">
    <property type="entry name" value="MetI-like"/>
    <property type="match status" value="1"/>
</dbReference>
<evidence type="ECO:0000256" key="3">
    <source>
        <dbReference type="ARBA" id="ARBA00022475"/>
    </source>
</evidence>
<comment type="similarity">
    <text evidence="7">Belongs to the binding-protein-dependent transport system permease family.</text>
</comment>
<feature type="transmembrane region" description="Helical" evidence="7">
    <location>
        <begin position="63"/>
        <end position="85"/>
    </location>
</feature>
<organism evidence="9 10">
    <name type="scientific">Micromonospora sonchi</name>
    <dbReference type="NCBI Taxonomy" id="1763543"/>
    <lineage>
        <taxon>Bacteria</taxon>
        <taxon>Bacillati</taxon>
        <taxon>Actinomycetota</taxon>
        <taxon>Actinomycetes</taxon>
        <taxon>Micromonosporales</taxon>
        <taxon>Micromonosporaceae</taxon>
        <taxon>Micromonospora</taxon>
    </lineage>
</organism>
<sequence>MKRLMAVVWESWLPILLVVLWLVLSARSASFYFPPLASILERLGEEWFFDGIVENLVPSLLRILVGFGLALVVGIVVGVVLGLLPRFEEAIRPLLEFLRSTPGVALLPIATLFLGIGDGMKVFMIALASMWPILLNTIDGVRSVEPVLLRVASSYRLSLKHRIRYIYVPHSAPQIFAGARLSLAIAAVVMVVTEMIGSPGGIGYFILDSQRTFNILNMWSGIVMLGVLGYLLNFGFRLVEAHILDWHIKKNS</sequence>
<name>A0A917U3U2_9ACTN</name>
<dbReference type="PANTHER" id="PTHR30151:SF0">
    <property type="entry name" value="ABC TRANSPORTER PERMEASE PROTEIN MJ0413-RELATED"/>
    <property type="match status" value="1"/>
</dbReference>
<keyword evidence="3" id="KW-1003">Cell membrane</keyword>
<keyword evidence="5 7" id="KW-1133">Transmembrane helix</keyword>
<evidence type="ECO:0000256" key="7">
    <source>
        <dbReference type="RuleBase" id="RU363032"/>
    </source>
</evidence>
<keyword evidence="6 7" id="KW-0472">Membrane</keyword>
<gene>
    <name evidence="9" type="primary">ssuC</name>
    <name evidence="9" type="ORF">GCM10011608_46090</name>
</gene>
<dbReference type="InterPro" id="IPR000515">
    <property type="entry name" value="MetI-like"/>
</dbReference>
<evidence type="ECO:0000256" key="1">
    <source>
        <dbReference type="ARBA" id="ARBA00004651"/>
    </source>
</evidence>
<comment type="subcellular location">
    <subcellularLocation>
        <location evidence="1 7">Cell membrane</location>
        <topology evidence="1 7">Multi-pass membrane protein</topology>
    </subcellularLocation>
</comment>
<reference evidence="9" key="2">
    <citation type="submission" date="2020-09" db="EMBL/GenBank/DDBJ databases">
        <authorList>
            <person name="Sun Q."/>
            <person name="Zhou Y."/>
        </authorList>
    </citation>
    <scope>NUCLEOTIDE SEQUENCE</scope>
    <source>
        <strain evidence="9">CGMCC 4.7312</strain>
    </source>
</reference>
<keyword evidence="4 7" id="KW-0812">Transmembrane</keyword>
<feature type="transmembrane region" description="Helical" evidence="7">
    <location>
        <begin position="218"/>
        <end position="239"/>
    </location>
</feature>
<dbReference type="SUPFAM" id="SSF161098">
    <property type="entry name" value="MetI-like"/>
    <property type="match status" value="1"/>
</dbReference>
<dbReference type="RefSeq" id="WP_189047727.1">
    <property type="nucleotide sequence ID" value="NZ_BMNB01000025.1"/>
</dbReference>
<dbReference type="PANTHER" id="PTHR30151">
    <property type="entry name" value="ALKANE SULFONATE ABC TRANSPORTER-RELATED, MEMBRANE SUBUNIT"/>
    <property type="match status" value="1"/>
</dbReference>
<dbReference type="GO" id="GO:0005886">
    <property type="term" value="C:plasma membrane"/>
    <property type="evidence" value="ECO:0007669"/>
    <property type="project" value="UniProtKB-SubCell"/>
</dbReference>
<proteinExistence type="inferred from homology"/>
<keyword evidence="2 7" id="KW-0813">Transport</keyword>
<dbReference type="EMBL" id="BMNB01000025">
    <property type="protein sequence ID" value="GGM56018.1"/>
    <property type="molecule type" value="Genomic_DNA"/>
</dbReference>
<feature type="domain" description="ABC transmembrane type-1" evidence="8">
    <location>
        <begin position="56"/>
        <end position="240"/>
    </location>
</feature>
<dbReference type="Pfam" id="PF00528">
    <property type="entry name" value="BPD_transp_1"/>
    <property type="match status" value="1"/>
</dbReference>
<dbReference type="PROSITE" id="PS50928">
    <property type="entry name" value="ABC_TM1"/>
    <property type="match status" value="1"/>
</dbReference>
<reference evidence="9" key="1">
    <citation type="journal article" date="2014" name="Int. J. Syst. Evol. Microbiol.">
        <title>Complete genome sequence of Corynebacterium casei LMG S-19264T (=DSM 44701T), isolated from a smear-ripened cheese.</title>
        <authorList>
            <consortium name="US DOE Joint Genome Institute (JGI-PGF)"/>
            <person name="Walter F."/>
            <person name="Albersmeier A."/>
            <person name="Kalinowski J."/>
            <person name="Ruckert C."/>
        </authorList>
    </citation>
    <scope>NUCLEOTIDE SEQUENCE</scope>
    <source>
        <strain evidence="9">CGMCC 4.7312</strain>
    </source>
</reference>
<evidence type="ECO:0000313" key="10">
    <source>
        <dbReference type="Proteomes" id="UP000608890"/>
    </source>
</evidence>
<evidence type="ECO:0000313" key="9">
    <source>
        <dbReference type="EMBL" id="GGM56018.1"/>
    </source>
</evidence>
<accession>A0A917U3U2</accession>
<keyword evidence="10" id="KW-1185">Reference proteome</keyword>
<protein>
    <submittedName>
        <fullName evidence="9">Nitrate ABC transporter permease</fullName>
    </submittedName>
</protein>
<evidence type="ECO:0000256" key="2">
    <source>
        <dbReference type="ARBA" id="ARBA00022448"/>
    </source>
</evidence>
<evidence type="ECO:0000259" key="8">
    <source>
        <dbReference type="PROSITE" id="PS50928"/>
    </source>
</evidence>
<evidence type="ECO:0000256" key="5">
    <source>
        <dbReference type="ARBA" id="ARBA00022989"/>
    </source>
</evidence>